<feature type="binding site" evidence="7">
    <location>
        <begin position="250"/>
        <end position="253"/>
    </location>
    <ligand>
        <name>GTP</name>
        <dbReference type="ChEBI" id="CHEBI:37565"/>
    </ligand>
</feature>
<dbReference type="Proteomes" id="UP000095094">
    <property type="component" value="Unassembled WGS sequence"/>
</dbReference>
<evidence type="ECO:0000313" key="11">
    <source>
        <dbReference type="Proteomes" id="UP000095094"/>
    </source>
</evidence>
<keyword evidence="11" id="KW-1185">Reference proteome</keyword>
<feature type="domain" description="Hflx-type G" evidence="9">
    <location>
        <begin position="197"/>
        <end position="359"/>
    </location>
</feature>
<evidence type="ECO:0000256" key="6">
    <source>
        <dbReference type="HAMAP-Rule" id="MF_00900"/>
    </source>
</evidence>
<dbReference type="RefSeq" id="WP_069661684.1">
    <property type="nucleotide sequence ID" value="NZ_JBHUJJ010000001.1"/>
</dbReference>
<proteinExistence type="inferred from homology"/>
<evidence type="ECO:0000256" key="5">
    <source>
        <dbReference type="ARBA" id="ARBA00023134"/>
    </source>
</evidence>
<dbReference type="PRINTS" id="PR00326">
    <property type="entry name" value="GTP1OBG"/>
</dbReference>
<comment type="similarity">
    <text evidence="6">Belongs to the TRAFAC class OBG-HflX-like GTPase superfamily. HflX GTPase family.</text>
</comment>
<feature type="binding site" evidence="7">
    <location>
        <begin position="228"/>
        <end position="232"/>
    </location>
    <ligand>
        <name>GTP</name>
        <dbReference type="ChEBI" id="CHEBI:37565"/>
    </ligand>
</feature>
<protein>
    <recommendedName>
        <fullName evidence="6">GTPase HflX</fullName>
    </recommendedName>
    <alternativeName>
        <fullName evidence="6">GTP-binding protein HflX</fullName>
    </alternativeName>
</protein>
<dbReference type="InterPro" id="IPR027417">
    <property type="entry name" value="P-loop_NTPase"/>
</dbReference>
<dbReference type="SUPFAM" id="SSF52540">
    <property type="entry name" value="P-loop containing nucleoside triphosphate hydrolases"/>
    <property type="match status" value="1"/>
</dbReference>
<evidence type="ECO:0000256" key="7">
    <source>
        <dbReference type="PIRSR" id="PIRSR006809-1"/>
    </source>
</evidence>
<comment type="function">
    <text evidence="6">GTPase that associates with the 50S ribosomal subunit and may have a role during protein synthesis or ribosome biogenesis.</text>
</comment>
<dbReference type="InterPro" id="IPR025121">
    <property type="entry name" value="GTPase_HflX_N"/>
</dbReference>
<comment type="subcellular location">
    <subcellularLocation>
        <location evidence="6">Cytoplasm</location>
    </subcellularLocation>
    <text evidence="6">May associate with membranes.</text>
</comment>
<dbReference type="GO" id="GO:0046872">
    <property type="term" value="F:metal ion binding"/>
    <property type="evidence" value="ECO:0007669"/>
    <property type="project" value="UniProtKB-KW"/>
</dbReference>
<dbReference type="PANTHER" id="PTHR10229:SF0">
    <property type="entry name" value="GTP-BINDING PROTEIN 6-RELATED"/>
    <property type="match status" value="1"/>
</dbReference>
<dbReference type="Pfam" id="PF01926">
    <property type="entry name" value="MMR_HSR1"/>
    <property type="match status" value="1"/>
</dbReference>
<keyword evidence="2 8" id="KW-0479">Metal-binding</keyword>
<dbReference type="Pfam" id="PF13167">
    <property type="entry name" value="GTP-bdg_N"/>
    <property type="match status" value="1"/>
</dbReference>
<dbReference type="GO" id="GO:0005737">
    <property type="term" value="C:cytoplasm"/>
    <property type="evidence" value="ECO:0007669"/>
    <property type="project" value="UniProtKB-SubCell"/>
</dbReference>
<dbReference type="FunFam" id="3.40.50.11060:FF:000001">
    <property type="entry name" value="GTPase HflX"/>
    <property type="match status" value="1"/>
</dbReference>
<keyword evidence="4 8" id="KW-0460">Magnesium</keyword>
<keyword evidence="1 6" id="KW-0963">Cytoplasm</keyword>
<dbReference type="InterPro" id="IPR032305">
    <property type="entry name" value="GTP-bd_M"/>
</dbReference>
<dbReference type="Gene3D" id="6.10.250.2860">
    <property type="match status" value="1"/>
</dbReference>
<dbReference type="PROSITE" id="PS51705">
    <property type="entry name" value="G_HFLX"/>
    <property type="match status" value="1"/>
</dbReference>
<dbReference type="InterPro" id="IPR006073">
    <property type="entry name" value="GTP-bd"/>
</dbReference>
<keyword evidence="5 6" id="KW-0342">GTP-binding</keyword>
<dbReference type="InterPro" id="IPR042108">
    <property type="entry name" value="GTPase_HflX_N_sf"/>
</dbReference>
<dbReference type="EMBL" id="MIJY01000001">
    <property type="protein sequence ID" value="OEG20374.1"/>
    <property type="molecule type" value="Genomic_DNA"/>
</dbReference>
<feature type="binding site" evidence="7">
    <location>
        <begin position="203"/>
        <end position="210"/>
    </location>
    <ligand>
        <name>GTP</name>
        <dbReference type="ChEBI" id="CHEBI:37565"/>
    </ligand>
</feature>
<dbReference type="InterPro" id="IPR016496">
    <property type="entry name" value="GTPase_HflX"/>
</dbReference>
<comment type="caution">
    <text evidence="10">The sequence shown here is derived from an EMBL/GenBank/DDBJ whole genome shotgun (WGS) entry which is preliminary data.</text>
</comment>
<evidence type="ECO:0000256" key="4">
    <source>
        <dbReference type="ARBA" id="ARBA00022842"/>
    </source>
</evidence>
<comment type="cofactor">
    <cofactor evidence="8">
        <name>Mg(2+)</name>
        <dbReference type="ChEBI" id="CHEBI:18420"/>
    </cofactor>
</comment>
<comment type="subunit">
    <text evidence="6">Monomer. Associates with the 50S ribosomal subunit.</text>
</comment>
<feature type="binding site" evidence="7">
    <location>
        <begin position="337"/>
        <end position="339"/>
    </location>
    <ligand>
        <name>GTP</name>
        <dbReference type="ChEBI" id="CHEBI:37565"/>
    </ligand>
</feature>
<dbReference type="AlphaFoldDB" id="A0A1E5H618"/>
<dbReference type="CDD" id="cd01878">
    <property type="entry name" value="HflX"/>
    <property type="match status" value="1"/>
</dbReference>
<evidence type="ECO:0000256" key="2">
    <source>
        <dbReference type="ARBA" id="ARBA00022723"/>
    </source>
</evidence>
<gene>
    <name evidence="6" type="primary">hflX</name>
    <name evidence="10" type="ORF">BCR25_00700</name>
</gene>
<dbReference type="GO" id="GO:0005525">
    <property type="term" value="F:GTP binding"/>
    <property type="evidence" value="ECO:0007669"/>
    <property type="project" value="UniProtKB-UniRule"/>
</dbReference>
<dbReference type="GO" id="GO:0003924">
    <property type="term" value="F:GTPase activity"/>
    <property type="evidence" value="ECO:0007669"/>
    <property type="project" value="UniProtKB-UniRule"/>
</dbReference>
<dbReference type="NCBIfam" id="TIGR03156">
    <property type="entry name" value="GTP_HflX"/>
    <property type="match status" value="1"/>
</dbReference>
<evidence type="ECO:0000313" key="10">
    <source>
        <dbReference type="EMBL" id="OEG20374.1"/>
    </source>
</evidence>
<feature type="binding site" evidence="8">
    <location>
        <position position="230"/>
    </location>
    <ligand>
        <name>Mg(2+)</name>
        <dbReference type="ChEBI" id="CHEBI:18420"/>
    </ligand>
</feature>
<name>A0A1E5H618_9ENTE</name>
<sequence>MEKSTEKVILVGVETEENYTRFEGSMKELKNLTKTAEGEVVFSLTQKRPRIDRQTVIGKGKVEELQQLVDAYEADLVIFNHELTPRQNQLIVEALGIKVIDRVQLILDIFAMRARSKEGKLQVELAQLNYLLPRLIGQGKQLSRLGGGIGTRGPGETKLESDRRHIRNKITAIKRELKEVTAHRERSRQKRQSSDLFQIGLIGYTNAGKSTILNLLTTAGTYSEDQLFATLDPLTKKWQLPQGMIVTITDTVGFIQDLPTQLIEAFQSTLEESRSMDLLLHVVDAGAEDRLQHEQTVVELLNDLDLEQIPVLTVYNKSDQVDEDEFIPTLFPNVLMSAKSTLGKEHLTRVVREKMMELLTPYEFDLDSSQGQQLSELTRHTLLLSDTFDEERNVYHVKGFAKKNSRWLRPTKE</sequence>
<dbReference type="PATRIC" id="fig|332950.4.peg.432"/>
<keyword evidence="3 6" id="KW-0547">Nucleotide-binding</keyword>
<evidence type="ECO:0000256" key="3">
    <source>
        <dbReference type="ARBA" id="ARBA00022741"/>
    </source>
</evidence>
<dbReference type="OrthoDB" id="9812272at2"/>
<dbReference type="Pfam" id="PF16360">
    <property type="entry name" value="GTP-bdg_M"/>
    <property type="match status" value="1"/>
</dbReference>
<feature type="binding site" evidence="7">
    <location>
        <begin position="316"/>
        <end position="319"/>
    </location>
    <ligand>
        <name>GTP</name>
        <dbReference type="ChEBI" id="CHEBI:37565"/>
    </ligand>
</feature>
<dbReference type="PIRSF" id="PIRSF006809">
    <property type="entry name" value="GTP-binding_hflX_prd"/>
    <property type="match status" value="1"/>
</dbReference>
<dbReference type="HAMAP" id="MF_00900">
    <property type="entry name" value="GTPase_HflX"/>
    <property type="match status" value="1"/>
</dbReference>
<dbReference type="Gene3D" id="3.40.50.300">
    <property type="entry name" value="P-loop containing nucleotide triphosphate hydrolases"/>
    <property type="match status" value="1"/>
</dbReference>
<accession>A0A1E5H618</accession>
<dbReference type="Gene3D" id="3.40.50.11060">
    <property type="entry name" value="GTPase HflX, N-terminal domain"/>
    <property type="match status" value="1"/>
</dbReference>
<evidence type="ECO:0000256" key="8">
    <source>
        <dbReference type="PIRSR" id="PIRSR006809-2"/>
    </source>
</evidence>
<feature type="binding site" evidence="8">
    <location>
        <position position="210"/>
    </location>
    <ligand>
        <name>Mg(2+)</name>
        <dbReference type="ChEBI" id="CHEBI:18420"/>
    </ligand>
</feature>
<reference evidence="11" key="1">
    <citation type="submission" date="2016-09" db="EMBL/GenBank/DDBJ databases">
        <authorList>
            <person name="Gulvik C.A."/>
        </authorList>
    </citation>
    <scope>NUCLEOTIDE SEQUENCE [LARGE SCALE GENOMIC DNA]</scope>
    <source>
        <strain evidence="11">LMG 8895</strain>
    </source>
</reference>
<dbReference type="PANTHER" id="PTHR10229">
    <property type="entry name" value="GTP-BINDING PROTEIN HFLX"/>
    <property type="match status" value="1"/>
</dbReference>
<evidence type="ECO:0000259" key="9">
    <source>
        <dbReference type="PROSITE" id="PS51705"/>
    </source>
</evidence>
<dbReference type="GO" id="GO:0043022">
    <property type="term" value="F:ribosome binding"/>
    <property type="evidence" value="ECO:0007669"/>
    <property type="project" value="TreeGrafter"/>
</dbReference>
<evidence type="ECO:0000256" key="1">
    <source>
        <dbReference type="ARBA" id="ARBA00022490"/>
    </source>
</evidence>
<dbReference type="InterPro" id="IPR030394">
    <property type="entry name" value="G_HFLX_dom"/>
</dbReference>
<organism evidence="10 11">
    <name type="scientific">Enterococcus termitis</name>
    <dbReference type="NCBI Taxonomy" id="332950"/>
    <lineage>
        <taxon>Bacteria</taxon>
        <taxon>Bacillati</taxon>
        <taxon>Bacillota</taxon>
        <taxon>Bacilli</taxon>
        <taxon>Lactobacillales</taxon>
        <taxon>Enterococcaceae</taxon>
        <taxon>Enterococcus</taxon>
    </lineage>
</organism>